<evidence type="ECO:0000313" key="4">
    <source>
        <dbReference type="EMBL" id="VDP15274.1"/>
    </source>
</evidence>
<dbReference type="PANTHER" id="PTHR24173:SF74">
    <property type="entry name" value="ANKYRIN REPEAT DOMAIN-CONTAINING PROTEIN 16"/>
    <property type="match status" value="1"/>
</dbReference>
<protein>
    <submittedName>
        <fullName evidence="6">ANK_REP_REGION domain-containing protein</fullName>
    </submittedName>
</protein>
<name>A0A183IWT4_9BILA</name>
<dbReference type="SMART" id="SM00248">
    <property type="entry name" value="ANK"/>
    <property type="match status" value="2"/>
</dbReference>
<reference evidence="6" key="1">
    <citation type="submission" date="2016-06" db="UniProtKB">
        <authorList>
            <consortium name="WormBaseParasite"/>
        </authorList>
    </citation>
    <scope>IDENTIFICATION</scope>
</reference>
<evidence type="ECO:0000256" key="2">
    <source>
        <dbReference type="ARBA" id="ARBA00023043"/>
    </source>
</evidence>
<keyword evidence="1" id="KW-0677">Repeat</keyword>
<dbReference type="InterPro" id="IPR002110">
    <property type="entry name" value="Ankyrin_rpt"/>
</dbReference>
<dbReference type="PROSITE" id="PS50297">
    <property type="entry name" value="ANK_REP_REGION"/>
    <property type="match status" value="1"/>
</dbReference>
<dbReference type="Gene3D" id="1.25.40.20">
    <property type="entry name" value="Ankyrin repeat-containing domain"/>
    <property type="match status" value="1"/>
</dbReference>
<reference evidence="4 5" key="2">
    <citation type="submission" date="2018-11" db="EMBL/GenBank/DDBJ databases">
        <authorList>
            <consortium name="Pathogen Informatics"/>
        </authorList>
    </citation>
    <scope>NUCLEOTIDE SEQUENCE [LARGE SCALE GENOMIC DNA]</scope>
</reference>
<evidence type="ECO:0000256" key="3">
    <source>
        <dbReference type="PROSITE-ProRule" id="PRU00023"/>
    </source>
</evidence>
<evidence type="ECO:0000313" key="6">
    <source>
        <dbReference type="WBParaSite" id="SBAD_0000838001-mRNA-1"/>
    </source>
</evidence>
<dbReference type="OrthoDB" id="5837040at2759"/>
<accession>A0A183IWT4</accession>
<dbReference type="InterPro" id="IPR036770">
    <property type="entry name" value="Ankyrin_rpt-contain_sf"/>
</dbReference>
<organism evidence="6">
    <name type="scientific">Soboliphyme baturini</name>
    <dbReference type="NCBI Taxonomy" id="241478"/>
    <lineage>
        <taxon>Eukaryota</taxon>
        <taxon>Metazoa</taxon>
        <taxon>Ecdysozoa</taxon>
        <taxon>Nematoda</taxon>
        <taxon>Enoplea</taxon>
        <taxon>Dorylaimia</taxon>
        <taxon>Dioctophymatida</taxon>
        <taxon>Dioctophymatoidea</taxon>
        <taxon>Soboliphymatidae</taxon>
        <taxon>Soboliphyme</taxon>
    </lineage>
</organism>
<proteinExistence type="predicted"/>
<dbReference type="AlphaFoldDB" id="A0A183IWT4"/>
<evidence type="ECO:0000256" key="1">
    <source>
        <dbReference type="ARBA" id="ARBA00022737"/>
    </source>
</evidence>
<dbReference type="WBParaSite" id="SBAD_0000838001-mRNA-1">
    <property type="protein sequence ID" value="SBAD_0000838001-mRNA-1"/>
    <property type="gene ID" value="SBAD_0000838001"/>
</dbReference>
<evidence type="ECO:0000313" key="5">
    <source>
        <dbReference type="Proteomes" id="UP000270296"/>
    </source>
</evidence>
<keyword evidence="5" id="KW-1185">Reference proteome</keyword>
<dbReference type="Proteomes" id="UP000270296">
    <property type="component" value="Unassembled WGS sequence"/>
</dbReference>
<dbReference type="SUPFAM" id="SSF48403">
    <property type="entry name" value="Ankyrin repeat"/>
    <property type="match status" value="1"/>
</dbReference>
<dbReference type="PROSITE" id="PS50088">
    <property type="entry name" value="ANK_REPEAT"/>
    <property type="match status" value="1"/>
</dbReference>
<dbReference type="Pfam" id="PF12796">
    <property type="entry name" value="Ank_2"/>
    <property type="match status" value="1"/>
</dbReference>
<dbReference type="PANTHER" id="PTHR24173">
    <property type="entry name" value="ANKYRIN REPEAT CONTAINING"/>
    <property type="match status" value="1"/>
</dbReference>
<feature type="repeat" description="ANK" evidence="3">
    <location>
        <begin position="107"/>
        <end position="139"/>
    </location>
</feature>
<keyword evidence="2 3" id="KW-0040">ANK repeat</keyword>
<gene>
    <name evidence="4" type="ORF">SBAD_LOCUS8081</name>
</gene>
<dbReference type="EMBL" id="UZAM01011233">
    <property type="protein sequence ID" value="VDP15274.1"/>
    <property type="molecule type" value="Genomic_DNA"/>
</dbReference>
<sequence>MADDCVVRLPTNLNEEKAEWDFFRSTNKMQDSRLILAARRGQLTEIAVAFRRLEATHGRTVAVRCLSTHSNKLGKTALHECAQNGHLRSVEYLTRDVGVQVNCLKRGDWTPLMLACIGGHEPVVRCLMDAGADPYYRNKDGITAFHLACR</sequence>